<sequence length="111" mass="12421">MVPGQGTRNMQSPTFKFKYAQPVPVLKDQDGSVSDDPVKVLDLLLAKKEYDFGPGVWFLISQCDQEVLECYCRCFAEDLSLSPLCEEWAFALLYSLVLAASSKYIKATAQD</sequence>
<keyword evidence="2" id="KW-1185">Reference proteome</keyword>
<dbReference type="Proteomes" id="UP001194746">
    <property type="component" value="Unassembled WGS sequence"/>
</dbReference>
<dbReference type="AlphaFoldDB" id="A0AAD4GSJ1"/>
<evidence type="ECO:0000313" key="2">
    <source>
        <dbReference type="Proteomes" id="UP001194746"/>
    </source>
</evidence>
<accession>A0AAD4GSJ1</accession>
<proteinExistence type="predicted"/>
<name>A0AAD4GSJ1_ASPNN</name>
<dbReference type="EMBL" id="VCAU01000046">
    <property type="protein sequence ID" value="KAF9888539.1"/>
    <property type="molecule type" value="Genomic_DNA"/>
</dbReference>
<evidence type="ECO:0000313" key="1">
    <source>
        <dbReference type="EMBL" id="KAF9888539.1"/>
    </source>
</evidence>
<reference evidence="1" key="1">
    <citation type="journal article" date="2019" name="Beilstein J. Org. Chem.">
        <title>Nanangenines: drimane sesquiterpenoids as the dominant metabolite cohort of a novel Australian fungus, Aspergillus nanangensis.</title>
        <authorList>
            <person name="Lacey H.J."/>
            <person name="Gilchrist C.L.M."/>
            <person name="Crombie A."/>
            <person name="Kalaitzis J.A."/>
            <person name="Vuong D."/>
            <person name="Rutledge P.J."/>
            <person name="Turner P."/>
            <person name="Pitt J.I."/>
            <person name="Lacey E."/>
            <person name="Chooi Y.H."/>
            <person name="Piggott A.M."/>
        </authorList>
    </citation>
    <scope>NUCLEOTIDE SEQUENCE</scope>
    <source>
        <strain evidence="1">MST-FP2251</strain>
    </source>
</reference>
<protein>
    <submittedName>
        <fullName evidence="1">Uncharacterized protein</fullName>
    </submittedName>
</protein>
<comment type="caution">
    <text evidence="1">The sequence shown here is derived from an EMBL/GenBank/DDBJ whole genome shotgun (WGS) entry which is preliminary data.</text>
</comment>
<organism evidence="1 2">
    <name type="scientific">Aspergillus nanangensis</name>
    <dbReference type="NCBI Taxonomy" id="2582783"/>
    <lineage>
        <taxon>Eukaryota</taxon>
        <taxon>Fungi</taxon>
        <taxon>Dikarya</taxon>
        <taxon>Ascomycota</taxon>
        <taxon>Pezizomycotina</taxon>
        <taxon>Eurotiomycetes</taxon>
        <taxon>Eurotiomycetidae</taxon>
        <taxon>Eurotiales</taxon>
        <taxon>Aspergillaceae</taxon>
        <taxon>Aspergillus</taxon>
        <taxon>Aspergillus subgen. Circumdati</taxon>
    </lineage>
</organism>
<reference evidence="1" key="2">
    <citation type="submission" date="2020-02" db="EMBL/GenBank/DDBJ databases">
        <authorList>
            <person name="Gilchrist C.L.M."/>
            <person name="Chooi Y.-H."/>
        </authorList>
    </citation>
    <scope>NUCLEOTIDE SEQUENCE</scope>
    <source>
        <strain evidence="1">MST-FP2251</strain>
    </source>
</reference>
<gene>
    <name evidence="1" type="ORF">FE257_008646</name>
</gene>